<organism evidence="6 7">
    <name type="scientific">Edaphochlamys debaryana</name>
    <dbReference type="NCBI Taxonomy" id="47281"/>
    <lineage>
        <taxon>Eukaryota</taxon>
        <taxon>Viridiplantae</taxon>
        <taxon>Chlorophyta</taxon>
        <taxon>core chlorophytes</taxon>
        <taxon>Chlorophyceae</taxon>
        <taxon>CS clade</taxon>
        <taxon>Chlamydomonadales</taxon>
        <taxon>Chlamydomonadales incertae sedis</taxon>
        <taxon>Edaphochlamys</taxon>
    </lineage>
</organism>
<feature type="domain" description="FAD-binding" evidence="5">
    <location>
        <begin position="373"/>
        <end position="415"/>
    </location>
</feature>
<feature type="region of interest" description="Disordered" evidence="4">
    <location>
        <begin position="145"/>
        <end position="165"/>
    </location>
</feature>
<sequence length="549" mass="57118">MASGDAFDLDVAIVGGGPAGLATAAALLRAVPGVRLKVFEAAPAYREQGAGVLVQANGGRALEALDPRIMHRLVSVGTITSGMVPYNDTTGEKLPWVNGKNPMADLDAMGYANVLVLWNDIRRTLYDALPPGTVQFGSRVVEVAAPEPEPEGGDGGEGKDGHKQQPAQGCFTLRIADTGDAAAPLAAVRARHVVAADGYFSRTRRAFDGEAGLPAFHRTVLWRGSLSREEVAAAGSRLPDALNPALNPEGLRCTHFWSPATADKPPTGPPPRGIMLFPAGPLDPDTTASGLEGDAARIVWNVFFSVEDEAAADEADGKPLADRSIHTAGKQGGAALARCLAANTHLPEDLRALLAASPPERVTEHGLYKHPLEGFIKGAWARGRLVLLGDAAHTAPPDGQGVNLSLEDAVVLGALVRAHGLGPQAFSEWEAARQPRIAAILGDPTPQGSIRMPLIRNAAFEPLWSAEGLEAAGSLPPDVAAEARQAAAEAAAAAAEAEGEAAAEAAAAAERKAVLAWSRGEVRSLVLAKLEGRNLLVSGPRPDGMYLIR</sequence>
<keyword evidence="3" id="KW-0175">Coiled coil</keyword>
<name>A0A835YH30_9CHLO</name>
<keyword evidence="1" id="KW-0560">Oxidoreductase</keyword>
<evidence type="ECO:0000256" key="4">
    <source>
        <dbReference type="SAM" id="MobiDB-lite"/>
    </source>
</evidence>
<dbReference type="InterPro" id="IPR050493">
    <property type="entry name" value="FAD-dep_Monooxygenase_BioMet"/>
</dbReference>
<dbReference type="Gene3D" id="3.50.50.60">
    <property type="entry name" value="FAD/NAD(P)-binding domain"/>
    <property type="match status" value="1"/>
</dbReference>
<dbReference type="Pfam" id="PF01494">
    <property type="entry name" value="FAD_binding_3"/>
    <property type="match status" value="1"/>
</dbReference>
<proteinExistence type="predicted"/>
<comment type="caution">
    <text evidence="6">The sequence shown here is derived from an EMBL/GenBank/DDBJ whole genome shotgun (WGS) entry which is preliminary data.</text>
</comment>
<gene>
    <name evidence="6" type="ORF">HYH03_003311</name>
</gene>
<dbReference type="PANTHER" id="PTHR13789">
    <property type="entry name" value="MONOOXYGENASE"/>
    <property type="match status" value="1"/>
</dbReference>
<dbReference type="GO" id="GO:0004497">
    <property type="term" value="F:monooxygenase activity"/>
    <property type="evidence" value="ECO:0007669"/>
    <property type="project" value="UniProtKB-KW"/>
</dbReference>
<feature type="coiled-coil region" evidence="3">
    <location>
        <begin position="480"/>
        <end position="512"/>
    </location>
</feature>
<dbReference type="EMBL" id="JAEHOE010000009">
    <property type="protein sequence ID" value="KAG2498560.1"/>
    <property type="molecule type" value="Genomic_DNA"/>
</dbReference>
<evidence type="ECO:0000313" key="6">
    <source>
        <dbReference type="EMBL" id="KAG2498560.1"/>
    </source>
</evidence>
<evidence type="ECO:0000256" key="2">
    <source>
        <dbReference type="ARBA" id="ARBA00023033"/>
    </source>
</evidence>
<evidence type="ECO:0000313" key="7">
    <source>
        <dbReference type="Proteomes" id="UP000612055"/>
    </source>
</evidence>
<dbReference type="SUPFAM" id="SSF51905">
    <property type="entry name" value="FAD/NAD(P)-binding domain"/>
    <property type="match status" value="1"/>
</dbReference>
<dbReference type="GO" id="GO:0071949">
    <property type="term" value="F:FAD binding"/>
    <property type="evidence" value="ECO:0007669"/>
    <property type="project" value="InterPro"/>
</dbReference>
<dbReference type="PANTHER" id="PTHR13789:SF309">
    <property type="entry name" value="PUTATIVE (AFU_ORTHOLOGUE AFUA_6G14510)-RELATED"/>
    <property type="match status" value="1"/>
</dbReference>
<reference evidence="6" key="1">
    <citation type="journal article" date="2020" name="bioRxiv">
        <title>Comparative genomics of Chlamydomonas.</title>
        <authorList>
            <person name="Craig R.J."/>
            <person name="Hasan A.R."/>
            <person name="Ness R.W."/>
            <person name="Keightley P.D."/>
        </authorList>
    </citation>
    <scope>NUCLEOTIDE SEQUENCE</scope>
    <source>
        <strain evidence="6">CCAP 11/70</strain>
    </source>
</reference>
<dbReference type="OrthoDB" id="538512at2759"/>
<dbReference type="InterPro" id="IPR002938">
    <property type="entry name" value="FAD-bd"/>
</dbReference>
<protein>
    <recommendedName>
        <fullName evidence="5">FAD-binding domain-containing protein</fullName>
    </recommendedName>
</protein>
<evidence type="ECO:0000256" key="1">
    <source>
        <dbReference type="ARBA" id="ARBA00023002"/>
    </source>
</evidence>
<dbReference type="InterPro" id="IPR036188">
    <property type="entry name" value="FAD/NAD-bd_sf"/>
</dbReference>
<keyword evidence="7" id="KW-1185">Reference proteome</keyword>
<evidence type="ECO:0000259" key="5">
    <source>
        <dbReference type="Pfam" id="PF01494"/>
    </source>
</evidence>
<evidence type="ECO:0000256" key="3">
    <source>
        <dbReference type="SAM" id="Coils"/>
    </source>
</evidence>
<dbReference type="AlphaFoldDB" id="A0A835YH30"/>
<dbReference type="Proteomes" id="UP000612055">
    <property type="component" value="Unassembled WGS sequence"/>
</dbReference>
<accession>A0A835YH30</accession>
<dbReference type="PRINTS" id="PR00420">
    <property type="entry name" value="RNGMNOXGNASE"/>
</dbReference>
<keyword evidence="2" id="KW-0503">Monooxygenase</keyword>